<sequence length="224" mass="25730">MQNLRCLDFSNDSFNSPSGRPPVQTEIFRELQQARKLERLRLEAVGIVKTKSLELIPLTAPLRVLEITFTTFRAVDLFAIGNFVGTFESPEADQGVDQCWVWEDVFNVILSSPSLTKLYICNGWGYHPKQRTGVADKPYDRDIIAYNICMDQVYRNREHLGRRGRAENDDNYPQIDHQDRCVSFKSAESMCIAQGVHYGVFPRRFNQSLSFKSMDRVAECFCGD</sequence>
<name>A0A1L9Q570_ASPVE</name>
<accession>A0A1L9Q570</accession>
<reference evidence="2" key="1">
    <citation type="journal article" date="2017" name="Genome Biol.">
        <title>Comparative genomics reveals high biological diversity and specific adaptations in the industrially and medically important fungal genus Aspergillus.</title>
        <authorList>
            <person name="de Vries R.P."/>
            <person name="Riley R."/>
            <person name="Wiebenga A."/>
            <person name="Aguilar-Osorio G."/>
            <person name="Amillis S."/>
            <person name="Uchima C.A."/>
            <person name="Anderluh G."/>
            <person name="Asadollahi M."/>
            <person name="Askin M."/>
            <person name="Barry K."/>
            <person name="Battaglia E."/>
            <person name="Bayram O."/>
            <person name="Benocci T."/>
            <person name="Braus-Stromeyer S.A."/>
            <person name="Caldana C."/>
            <person name="Canovas D."/>
            <person name="Cerqueira G.C."/>
            <person name="Chen F."/>
            <person name="Chen W."/>
            <person name="Choi C."/>
            <person name="Clum A."/>
            <person name="Dos Santos R.A."/>
            <person name="Damasio A.R."/>
            <person name="Diallinas G."/>
            <person name="Emri T."/>
            <person name="Fekete E."/>
            <person name="Flipphi M."/>
            <person name="Freyberg S."/>
            <person name="Gallo A."/>
            <person name="Gournas C."/>
            <person name="Habgood R."/>
            <person name="Hainaut M."/>
            <person name="Harispe M.L."/>
            <person name="Henrissat B."/>
            <person name="Hilden K.S."/>
            <person name="Hope R."/>
            <person name="Hossain A."/>
            <person name="Karabika E."/>
            <person name="Karaffa L."/>
            <person name="Karanyi Z."/>
            <person name="Krasevec N."/>
            <person name="Kuo A."/>
            <person name="Kusch H."/>
            <person name="LaButti K."/>
            <person name="Lagendijk E.L."/>
            <person name="Lapidus A."/>
            <person name="Levasseur A."/>
            <person name="Lindquist E."/>
            <person name="Lipzen A."/>
            <person name="Logrieco A.F."/>
            <person name="MacCabe A."/>
            <person name="Maekelae M.R."/>
            <person name="Malavazi I."/>
            <person name="Melin P."/>
            <person name="Meyer V."/>
            <person name="Mielnichuk N."/>
            <person name="Miskei M."/>
            <person name="Molnar A.P."/>
            <person name="Mule G."/>
            <person name="Ngan C.Y."/>
            <person name="Orejas M."/>
            <person name="Orosz E."/>
            <person name="Ouedraogo J.P."/>
            <person name="Overkamp K.M."/>
            <person name="Park H.-S."/>
            <person name="Perrone G."/>
            <person name="Piumi F."/>
            <person name="Punt P.J."/>
            <person name="Ram A.F."/>
            <person name="Ramon A."/>
            <person name="Rauscher S."/>
            <person name="Record E."/>
            <person name="Riano-Pachon D.M."/>
            <person name="Robert V."/>
            <person name="Roehrig J."/>
            <person name="Ruller R."/>
            <person name="Salamov A."/>
            <person name="Salih N.S."/>
            <person name="Samson R.A."/>
            <person name="Sandor E."/>
            <person name="Sanguinetti M."/>
            <person name="Schuetze T."/>
            <person name="Sepcic K."/>
            <person name="Shelest E."/>
            <person name="Sherlock G."/>
            <person name="Sophianopoulou V."/>
            <person name="Squina F.M."/>
            <person name="Sun H."/>
            <person name="Susca A."/>
            <person name="Todd R.B."/>
            <person name="Tsang A."/>
            <person name="Unkles S.E."/>
            <person name="van de Wiele N."/>
            <person name="van Rossen-Uffink D."/>
            <person name="Oliveira J.V."/>
            <person name="Vesth T.C."/>
            <person name="Visser J."/>
            <person name="Yu J.-H."/>
            <person name="Zhou M."/>
            <person name="Andersen M.R."/>
            <person name="Archer D.B."/>
            <person name="Baker S.E."/>
            <person name="Benoit I."/>
            <person name="Brakhage A.A."/>
            <person name="Braus G.H."/>
            <person name="Fischer R."/>
            <person name="Frisvad J.C."/>
            <person name="Goldman G.H."/>
            <person name="Houbraken J."/>
            <person name="Oakley B."/>
            <person name="Pocsi I."/>
            <person name="Scazzocchio C."/>
            <person name="Seiboth B."/>
            <person name="vanKuyk P.A."/>
            <person name="Wortman J."/>
            <person name="Dyer P.S."/>
            <person name="Grigoriev I.V."/>
        </authorList>
    </citation>
    <scope>NUCLEOTIDE SEQUENCE [LARGE SCALE GENOMIC DNA]</scope>
    <source>
        <strain evidence="2">CBS 583.65</strain>
    </source>
</reference>
<dbReference type="GeneID" id="63734250"/>
<keyword evidence="2" id="KW-1185">Reference proteome</keyword>
<proteinExistence type="predicted"/>
<gene>
    <name evidence="1" type="ORF">ASPVEDRAFT_90130</name>
</gene>
<dbReference type="AlphaFoldDB" id="A0A1L9Q570"/>
<dbReference type="EMBL" id="KV878141">
    <property type="protein sequence ID" value="OJJ08924.1"/>
    <property type="molecule type" value="Genomic_DNA"/>
</dbReference>
<organism evidence="1 2">
    <name type="scientific">Aspergillus versicolor CBS 583.65</name>
    <dbReference type="NCBI Taxonomy" id="1036611"/>
    <lineage>
        <taxon>Eukaryota</taxon>
        <taxon>Fungi</taxon>
        <taxon>Dikarya</taxon>
        <taxon>Ascomycota</taxon>
        <taxon>Pezizomycotina</taxon>
        <taxon>Eurotiomycetes</taxon>
        <taxon>Eurotiomycetidae</taxon>
        <taxon>Eurotiales</taxon>
        <taxon>Aspergillaceae</taxon>
        <taxon>Aspergillus</taxon>
        <taxon>Aspergillus subgen. Nidulantes</taxon>
    </lineage>
</organism>
<dbReference type="VEuPathDB" id="FungiDB:ASPVEDRAFT_90130"/>
<dbReference type="RefSeq" id="XP_040674686.1">
    <property type="nucleotide sequence ID" value="XM_040818739.1"/>
</dbReference>
<protein>
    <submittedName>
        <fullName evidence="1">Uncharacterized protein</fullName>
    </submittedName>
</protein>
<dbReference type="Proteomes" id="UP000184073">
    <property type="component" value="Unassembled WGS sequence"/>
</dbReference>
<evidence type="ECO:0000313" key="2">
    <source>
        <dbReference type="Proteomes" id="UP000184073"/>
    </source>
</evidence>
<evidence type="ECO:0000313" key="1">
    <source>
        <dbReference type="EMBL" id="OJJ08924.1"/>
    </source>
</evidence>